<accession>A0A1R1Y5C3</accession>
<protein>
    <submittedName>
        <fullName evidence="1">Uncharacterized protein</fullName>
    </submittedName>
</protein>
<dbReference type="OrthoDB" id="5660785at2759"/>
<proteinExistence type="predicted"/>
<dbReference type="Proteomes" id="UP000187429">
    <property type="component" value="Unassembled WGS sequence"/>
</dbReference>
<sequence length="135" mass="14508">MYNGLLKAKSHKDLFELFNIGDEQADTFIKSLKFFNPTPTTSTNSGNNDYSATAGSDNGILMTASGIINNSSTSTLADTASAYVNEENQNCLGETSSCAGCGEELDNKRSISQLGHDSAENSHIDKKKLVENLNF</sequence>
<name>A0A1R1Y5C3_9FUNG</name>
<reference evidence="2" key="1">
    <citation type="submission" date="2017-01" db="EMBL/GenBank/DDBJ databases">
        <authorList>
            <person name="Wang Y."/>
            <person name="White M."/>
            <person name="Kvist S."/>
            <person name="Moncalvo J.-M."/>
        </authorList>
    </citation>
    <scope>NUCLEOTIDE SEQUENCE [LARGE SCALE GENOMIC DNA]</scope>
    <source>
        <strain evidence="2">ID-206-W2</strain>
    </source>
</reference>
<dbReference type="EMBL" id="LSSM01002316">
    <property type="protein sequence ID" value="OMJ22181.1"/>
    <property type="molecule type" value="Genomic_DNA"/>
</dbReference>
<gene>
    <name evidence="1" type="ORF">AYI69_g5488</name>
</gene>
<organism evidence="1 2">
    <name type="scientific">Smittium culicis</name>
    <dbReference type="NCBI Taxonomy" id="133412"/>
    <lineage>
        <taxon>Eukaryota</taxon>
        <taxon>Fungi</taxon>
        <taxon>Fungi incertae sedis</taxon>
        <taxon>Zoopagomycota</taxon>
        <taxon>Kickxellomycotina</taxon>
        <taxon>Harpellomycetes</taxon>
        <taxon>Harpellales</taxon>
        <taxon>Legeriomycetaceae</taxon>
        <taxon>Smittium</taxon>
    </lineage>
</organism>
<evidence type="ECO:0000313" key="2">
    <source>
        <dbReference type="Proteomes" id="UP000187429"/>
    </source>
</evidence>
<evidence type="ECO:0000313" key="1">
    <source>
        <dbReference type="EMBL" id="OMJ22181.1"/>
    </source>
</evidence>
<comment type="caution">
    <text evidence="1">The sequence shown here is derived from an EMBL/GenBank/DDBJ whole genome shotgun (WGS) entry which is preliminary data.</text>
</comment>
<keyword evidence="2" id="KW-1185">Reference proteome</keyword>
<dbReference type="AlphaFoldDB" id="A0A1R1Y5C3"/>